<gene>
    <name evidence="1" type="ORF">AVDCRST_MAG77-907</name>
</gene>
<evidence type="ECO:0000313" key="1">
    <source>
        <dbReference type="EMBL" id="CAA9229238.1"/>
    </source>
</evidence>
<dbReference type="AlphaFoldDB" id="A0A6J4HQI4"/>
<accession>A0A6J4HQI4</accession>
<reference evidence="1" key="1">
    <citation type="submission" date="2020-02" db="EMBL/GenBank/DDBJ databases">
        <authorList>
            <person name="Meier V. D."/>
        </authorList>
    </citation>
    <scope>NUCLEOTIDE SEQUENCE</scope>
    <source>
        <strain evidence="1">AVDCRST_MAG77</strain>
    </source>
</reference>
<dbReference type="EMBL" id="CADCTC010000060">
    <property type="protein sequence ID" value="CAA9229238.1"/>
    <property type="molecule type" value="Genomic_DNA"/>
</dbReference>
<proteinExistence type="predicted"/>
<name>A0A6J4HQI4_9CHLR</name>
<sequence length="37" mass="4214">MEASQRLEPSRVLGLAQRVVRAVSLRSVEHLYVQYGD</sequence>
<organism evidence="1">
    <name type="scientific">uncultured Chloroflexota bacterium</name>
    <dbReference type="NCBI Taxonomy" id="166587"/>
    <lineage>
        <taxon>Bacteria</taxon>
        <taxon>Bacillati</taxon>
        <taxon>Chloroflexota</taxon>
        <taxon>environmental samples</taxon>
    </lineage>
</organism>
<protein>
    <submittedName>
        <fullName evidence="1">Uncharacterized protein</fullName>
    </submittedName>
</protein>